<dbReference type="GO" id="GO:0006952">
    <property type="term" value="P:defense response"/>
    <property type="evidence" value="ECO:0007669"/>
    <property type="project" value="InterPro"/>
</dbReference>
<keyword evidence="4" id="KW-1133">Transmembrane helix</keyword>
<feature type="transmembrane region" description="Helical" evidence="4">
    <location>
        <begin position="202"/>
        <end position="220"/>
    </location>
</feature>
<keyword evidence="1" id="KW-0238">DNA-binding</keyword>
<reference evidence="5" key="1">
    <citation type="submission" date="2020-05" db="EMBL/GenBank/DDBJ databases">
        <authorList>
            <person name="Chiriac C."/>
            <person name="Salcher M."/>
            <person name="Ghai R."/>
            <person name="Kavagutti S V."/>
        </authorList>
    </citation>
    <scope>NUCLEOTIDE SEQUENCE</scope>
</reference>
<dbReference type="InterPro" id="IPR002186">
    <property type="entry name" value="Neocarzinostatin_fam"/>
</dbReference>
<proteinExistence type="predicted"/>
<keyword evidence="4" id="KW-0812">Transmembrane</keyword>
<sequence length="232" mass="23508">MKTSTTVKKFAALSMATVVALGGLLLMGAASSSAAHAADPTDGKYRLTFAPAGPYKNGDIVTVTTEGFSPNSPVAIGQCAVGRPVTGPGDCGASKIGASRLLQANAQGVATGKLTIIVGSLQNSKAPVESCGPTKPCYFGASNITNAKETTGEMYKIKYVGAAASTTKTTTKTETTTSNAKTTTTAAPKTSALPKTGPKETAMIALIGLALFQVGLIFAVRATRAAPRRVSF</sequence>
<dbReference type="EMBL" id="CAFBLM010000002">
    <property type="protein sequence ID" value="CAB4857637.1"/>
    <property type="molecule type" value="Genomic_DNA"/>
</dbReference>
<organism evidence="5">
    <name type="scientific">freshwater metagenome</name>
    <dbReference type="NCBI Taxonomy" id="449393"/>
    <lineage>
        <taxon>unclassified sequences</taxon>
        <taxon>metagenomes</taxon>
        <taxon>ecological metagenomes</taxon>
    </lineage>
</organism>
<protein>
    <submittedName>
        <fullName evidence="5">Unannotated protein</fullName>
    </submittedName>
</protein>
<evidence type="ECO:0000256" key="4">
    <source>
        <dbReference type="SAM" id="Phobius"/>
    </source>
</evidence>
<evidence type="ECO:0000256" key="2">
    <source>
        <dbReference type="ARBA" id="ARBA00023157"/>
    </source>
</evidence>
<dbReference type="SUPFAM" id="SSF49319">
    <property type="entry name" value="Actinoxanthin-like"/>
    <property type="match status" value="1"/>
</dbReference>
<dbReference type="AlphaFoldDB" id="A0A6J7CH84"/>
<gene>
    <name evidence="5" type="ORF">UFOPK3401_00071</name>
</gene>
<evidence type="ECO:0000313" key="5">
    <source>
        <dbReference type="EMBL" id="CAB4857637.1"/>
    </source>
</evidence>
<dbReference type="InterPro" id="IPR027273">
    <property type="entry name" value="Neocarzinostatin-like"/>
</dbReference>
<dbReference type="Gene3D" id="2.60.40.230">
    <property type="entry name" value="Neocarzinostatin-like"/>
    <property type="match status" value="1"/>
</dbReference>
<name>A0A6J7CH84_9ZZZZ</name>
<dbReference type="GO" id="GO:0003677">
    <property type="term" value="F:DNA binding"/>
    <property type="evidence" value="ECO:0007669"/>
    <property type="project" value="UniProtKB-KW"/>
</dbReference>
<evidence type="ECO:0000256" key="3">
    <source>
        <dbReference type="SAM" id="MobiDB-lite"/>
    </source>
</evidence>
<accession>A0A6J7CH84</accession>
<evidence type="ECO:0000256" key="1">
    <source>
        <dbReference type="ARBA" id="ARBA00023125"/>
    </source>
</evidence>
<keyword evidence="2" id="KW-1015">Disulfide bond</keyword>
<dbReference type="NCBIfam" id="TIGR01167">
    <property type="entry name" value="LPXTG_anchor"/>
    <property type="match status" value="1"/>
</dbReference>
<feature type="region of interest" description="Disordered" evidence="3">
    <location>
        <begin position="168"/>
        <end position="194"/>
    </location>
</feature>
<keyword evidence="4" id="KW-0472">Membrane</keyword>
<dbReference type="Pfam" id="PF00960">
    <property type="entry name" value="Neocarzinostat"/>
    <property type="match status" value="1"/>
</dbReference>